<reference evidence="7" key="1">
    <citation type="submission" date="2025-08" db="UniProtKB">
        <authorList>
            <consortium name="Ensembl"/>
        </authorList>
    </citation>
    <scope>IDENTIFICATION</scope>
</reference>
<dbReference type="Gene3D" id="3.40.50.300">
    <property type="entry name" value="P-loop containing nucleotide triphosphate hydrolases"/>
    <property type="match status" value="1"/>
</dbReference>
<evidence type="ECO:0000256" key="4">
    <source>
        <dbReference type="ARBA" id="ARBA00023134"/>
    </source>
</evidence>
<accession>A0A8C8SBI8</accession>
<organism evidence="7 8">
    <name type="scientific">Pelusios castaneus</name>
    <name type="common">West African mud turtle</name>
    <dbReference type="NCBI Taxonomy" id="367368"/>
    <lineage>
        <taxon>Eukaryota</taxon>
        <taxon>Metazoa</taxon>
        <taxon>Chordata</taxon>
        <taxon>Craniata</taxon>
        <taxon>Vertebrata</taxon>
        <taxon>Euteleostomi</taxon>
        <taxon>Archelosauria</taxon>
        <taxon>Testudinata</taxon>
        <taxon>Testudines</taxon>
        <taxon>Pleurodira</taxon>
        <taxon>Pelomedusidae</taxon>
        <taxon>Pelusios</taxon>
    </lineage>
</organism>
<dbReference type="GO" id="GO:0005525">
    <property type="term" value="F:GTP binding"/>
    <property type="evidence" value="ECO:0007669"/>
    <property type="project" value="UniProtKB-KW"/>
</dbReference>
<dbReference type="PANTHER" id="PTHR32341:SF17">
    <property type="entry name" value="IRG-TYPE G DOMAIN-CONTAINING PROTEIN"/>
    <property type="match status" value="1"/>
</dbReference>
<dbReference type="InterPro" id="IPR030385">
    <property type="entry name" value="G_IRG_dom"/>
</dbReference>
<evidence type="ECO:0000256" key="5">
    <source>
        <dbReference type="SAM" id="MobiDB-lite"/>
    </source>
</evidence>
<keyword evidence="2" id="KW-0547">Nucleotide-binding</keyword>
<protein>
    <recommendedName>
        <fullName evidence="6">IRG-type G domain-containing protein</fullName>
    </recommendedName>
</protein>
<feature type="region of interest" description="Disordered" evidence="5">
    <location>
        <begin position="18"/>
        <end position="42"/>
    </location>
</feature>
<dbReference type="GO" id="GO:0016020">
    <property type="term" value="C:membrane"/>
    <property type="evidence" value="ECO:0007669"/>
    <property type="project" value="InterPro"/>
</dbReference>
<sequence>MGSVVLALQIQQRIQLKGGQRFSPSCSPSPNPQPQGNEQLSDLKSSGNLLKAISVVKKSDELLRNTQVKIAVTGETGSGKSSFINVMRSVDDDDDGKAAPTGVKETTKKAQSYSHPTSPNVILWDLPGIESPNYPAATYKKDVNLDDYDFFVIISAGRFSMADIHLAKLISSMEKKFYFVRSKVDVDLANEQRKRDFNEETTLRIIRNDCVEQLQKAGIISPQVFLVSRWNFDKYDSPQLQKTFVDELDTHRRYVLICALPRSSEEILNEKQKVLQEQIWKQALKSCIIAAVPLPFLSVHCDVSTLMNSMEEYCKSFGLDDDSLTTFAKQVKTTVPMLKSVIKSPLAKDISRDEVLKRLREATGERMMTFKSYNVTYEMLHTVSFLQFYCSKRTLYKPTDKTISQLSVHVAH</sequence>
<evidence type="ECO:0000256" key="3">
    <source>
        <dbReference type="ARBA" id="ARBA00022801"/>
    </source>
</evidence>
<feature type="region of interest" description="Disordered" evidence="5">
    <location>
        <begin position="90"/>
        <end position="114"/>
    </location>
</feature>
<evidence type="ECO:0000313" key="7">
    <source>
        <dbReference type="Ensembl" id="ENSPCEP00000017561.1"/>
    </source>
</evidence>
<keyword evidence="4" id="KW-0342">GTP-binding</keyword>
<dbReference type="Proteomes" id="UP000694393">
    <property type="component" value="Unplaced"/>
</dbReference>
<dbReference type="GO" id="GO:0003924">
    <property type="term" value="F:GTPase activity"/>
    <property type="evidence" value="ECO:0007669"/>
    <property type="project" value="TreeGrafter"/>
</dbReference>
<dbReference type="InterPro" id="IPR007743">
    <property type="entry name" value="Immunity-related_GTPase-like"/>
</dbReference>
<comment type="similarity">
    <text evidence="1">Belongs to the TRAFAC class dynamin-like GTPase superfamily. IRG family.</text>
</comment>
<dbReference type="SUPFAM" id="SSF52540">
    <property type="entry name" value="P-loop containing nucleoside triphosphate hydrolases"/>
    <property type="match status" value="1"/>
</dbReference>
<dbReference type="Ensembl" id="ENSPCET00000018170.1">
    <property type="protein sequence ID" value="ENSPCEP00000017561.1"/>
    <property type="gene ID" value="ENSPCEG00000013777.1"/>
</dbReference>
<reference evidence="7" key="2">
    <citation type="submission" date="2025-09" db="UniProtKB">
        <authorList>
            <consortium name="Ensembl"/>
        </authorList>
    </citation>
    <scope>IDENTIFICATION</scope>
</reference>
<evidence type="ECO:0000259" key="6">
    <source>
        <dbReference type="PROSITE" id="PS51716"/>
    </source>
</evidence>
<dbReference type="InterPro" id="IPR027417">
    <property type="entry name" value="P-loop_NTPase"/>
</dbReference>
<dbReference type="PROSITE" id="PS51716">
    <property type="entry name" value="G_IRG"/>
    <property type="match status" value="1"/>
</dbReference>
<dbReference type="FunFam" id="3.40.50.300:FF:000541">
    <property type="entry name" value="Immunity related GTPase M"/>
    <property type="match status" value="1"/>
</dbReference>
<dbReference type="AlphaFoldDB" id="A0A8C8SBI8"/>
<keyword evidence="8" id="KW-1185">Reference proteome</keyword>
<evidence type="ECO:0000256" key="1">
    <source>
        <dbReference type="ARBA" id="ARBA00005429"/>
    </source>
</evidence>
<keyword evidence="3" id="KW-0378">Hydrolase</keyword>
<proteinExistence type="inferred from homology"/>
<evidence type="ECO:0000256" key="2">
    <source>
        <dbReference type="ARBA" id="ARBA00022741"/>
    </source>
</evidence>
<evidence type="ECO:0000313" key="8">
    <source>
        <dbReference type="Proteomes" id="UP000694393"/>
    </source>
</evidence>
<name>A0A8C8SBI8_9SAUR</name>
<dbReference type="Pfam" id="PF05049">
    <property type="entry name" value="IIGP"/>
    <property type="match status" value="1"/>
</dbReference>
<dbReference type="PANTHER" id="PTHR32341">
    <property type="entry name" value="INTERFERON-INDUCIBLE GTPASE"/>
    <property type="match status" value="1"/>
</dbReference>
<feature type="domain" description="IRG-type G" evidence="6">
    <location>
        <begin position="66"/>
        <end position="247"/>
    </location>
</feature>
<dbReference type="InterPro" id="IPR051515">
    <property type="entry name" value="IRG"/>
</dbReference>